<dbReference type="Proteomes" id="UP000197138">
    <property type="component" value="Unassembled WGS sequence"/>
</dbReference>
<comment type="caution">
    <text evidence="1">The sequence shown here is derived from an EMBL/GenBank/DDBJ whole genome shotgun (WGS) entry which is preliminary data.</text>
</comment>
<name>A0A218XY40_PUNGR</name>
<accession>A0A218XY40</accession>
<organism evidence="1 2">
    <name type="scientific">Punica granatum</name>
    <name type="common">Pomegranate</name>
    <dbReference type="NCBI Taxonomy" id="22663"/>
    <lineage>
        <taxon>Eukaryota</taxon>
        <taxon>Viridiplantae</taxon>
        <taxon>Streptophyta</taxon>
        <taxon>Embryophyta</taxon>
        <taxon>Tracheophyta</taxon>
        <taxon>Spermatophyta</taxon>
        <taxon>Magnoliopsida</taxon>
        <taxon>eudicotyledons</taxon>
        <taxon>Gunneridae</taxon>
        <taxon>Pentapetalae</taxon>
        <taxon>rosids</taxon>
        <taxon>malvids</taxon>
        <taxon>Myrtales</taxon>
        <taxon>Lythraceae</taxon>
        <taxon>Punica</taxon>
    </lineage>
</organism>
<evidence type="ECO:0000313" key="1">
    <source>
        <dbReference type="EMBL" id="OWM89967.1"/>
    </source>
</evidence>
<dbReference type="AlphaFoldDB" id="A0A218XY40"/>
<dbReference type="EMBL" id="MTKT01000661">
    <property type="protein sequence ID" value="OWM89967.1"/>
    <property type="molecule type" value="Genomic_DNA"/>
</dbReference>
<reference evidence="2" key="1">
    <citation type="journal article" date="2017" name="Plant J.">
        <title>The pomegranate (Punica granatum L.) genome and the genomics of punicalagin biosynthesis.</title>
        <authorList>
            <person name="Qin G."/>
            <person name="Xu C."/>
            <person name="Ming R."/>
            <person name="Tang H."/>
            <person name="Guyot R."/>
            <person name="Kramer E.M."/>
            <person name="Hu Y."/>
            <person name="Yi X."/>
            <person name="Qi Y."/>
            <person name="Xu X."/>
            <person name="Gao Z."/>
            <person name="Pan H."/>
            <person name="Jian J."/>
            <person name="Tian Y."/>
            <person name="Yue Z."/>
            <person name="Xu Y."/>
        </authorList>
    </citation>
    <scope>NUCLEOTIDE SEQUENCE [LARGE SCALE GENOMIC DNA]</scope>
    <source>
        <strain evidence="2">cv. Dabenzi</strain>
    </source>
</reference>
<sequence>MSCPWADLKHQMVMGKGEKEFLEPTNFTDGTMFMTCYFPKKVTITPPPYEECYAWINNV</sequence>
<gene>
    <name evidence="1" type="ORF">CDL15_Pgr012604</name>
</gene>
<evidence type="ECO:0000313" key="2">
    <source>
        <dbReference type="Proteomes" id="UP000197138"/>
    </source>
</evidence>
<proteinExistence type="predicted"/>
<protein>
    <submittedName>
        <fullName evidence="1">Uncharacterized protein</fullName>
    </submittedName>
</protein>